<evidence type="ECO:0000313" key="1">
    <source>
        <dbReference type="EMBL" id="MBW6530342.1"/>
    </source>
</evidence>
<keyword evidence="2" id="KW-1185">Reference proteome</keyword>
<evidence type="ECO:0000313" key="2">
    <source>
        <dbReference type="Proteomes" id="UP000759103"/>
    </source>
</evidence>
<sequence>MILAGKHSDDPETFGLGDVARRYDGEEFAIIAPRAIAAALLLWTGFTPR</sequence>
<comment type="caution">
    <text evidence="1">The sequence shown here is derived from an EMBL/GenBank/DDBJ whole genome shotgun (WGS) entry which is preliminary data.</text>
</comment>
<proteinExistence type="predicted"/>
<gene>
    <name evidence="1" type="ORF">KZ820_06300</name>
</gene>
<name>A0ABS7BL50_9SPHN</name>
<reference evidence="1 2" key="1">
    <citation type="submission" date="2021-07" db="EMBL/GenBank/DDBJ databases">
        <title>Sphingomonas sp.</title>
        <authorList>
            <person name="Feng G."/>
            <person name="Li J."/>
            <person name="Pan M."/>
        </authorList>
    </citation>
    <scope>NUCLEOTIDE SEQUENCE [LARGE SCALE GENOMIC DNA]</scope>
    <source>
        <strain evidence="1 2">RRHST34</strain>
    </source>
</reference>
<organism evidence="1 2">
    <name type="scientific">Sphingomonas citri</name>
    <dbReference type="NCBI Taxonomy" id="2862499"/>
    <lineage>
        <taxon>Bacteria</taxon>
        <taxon>Pseudomonadati</taxon>
        <taxon>Pseudomonadota</taxon>
        <taxon>Alphaproteobacteria</taxon>
        <taxon>Sphingomonadales</taxon>
        <taxon>Sphingomonadaceae</taxon>
        <taxon>Sphingomonas</taxon>
    </lineage>
</organism>
<dbReference type="EMBL" id="JAHXZN010000001">
    <property type="protein sequence ID" value="MBW6530342.1"/>
    <property type="molecule type" value="Genomic_DNA"/>
</dbReference>
<dbReference type="RefSeq" id="WP_219747714.1">
    <property type="nucleotide sequence ID" value="NZ_JAHXZN010000001.1"/>
</dbReference>
<dbReference type="Proteomes" id="UP000759103">
    <property type="component" value="Unassembled WGS sequence"/>
</dbReference>
<accession>A0ABS7BL50</accession>
<protein>
    <submittedName>
        <fullName evidence="1">Uncharacterized protein</fullName>
    </submittedName>
</protein>